<proteinExistence type="predicted"/>
<organism evidence="1 2">
    <name type="scientific">Dactylosporangium cerinum</name>
    <dbReference type="NCBI Taxonomy" id="1434730"/>
    <lineage>
        <taxon>Bacteria</taxon>
        <taxon>Bacillati</taxon>
        <taxon>Actinomycetota</taxon>
        <taxon>Actinomycetes</taxon>
        <taxon>Micromonosporales</taxon>
        <taxon>Micromonosporaceae</taxon>
        <taxon>Dactylosporangium</taxon>
    </lineage>
</organism>
<dbReference type="RefSeq" id="WP_380129107.1">
    <property type="nucleotide sequence ID" value="NZ_JBHSIU010000131.1"/>
</dbReference>
<protein>
    <submittedName>
        <fullName evidence="1">Uncharacterized protein</fullName>
    </submittedName>
</protein>
<evidence type="ECO:0000313" key="1">
    <source>
        <dbReference type="EMBL" id="MFC5008408.1"/>
    </source>
</evidence>
<dbReference type="EMBL" id="JBHSIU010000131">
    <property type="protein sequence ID" value="MFC5008408.1"/>
    <property type="molecule type" value="Genomic_DNA"/>
</dbReference>
<dbReference type="Proteomes" id="UP001595912">
    <property type="component" value="Unassembled WGS sequence"/>
</dbReference>
<reference evidence="2" key="1">
    <citation type="journal article" date="2019" name="Int. J. Syst. Evol. Microbiol.">
        <title>The Global Catalogue of Microorganisms (GCM) 10K type strain sequencing project: providing services to taxonomists for standard genome sequencing and annotation.</title>
        <authorList>
            <consortium name="The Broad Institute Genomics Platform"/>
            <consortium name="The Broad Institute Genome Sequencing Center for Infectious Disease"/>
            <person name="Wu L."/>
            <person name="Ma J."/>
        </authorList>
    </citation>
    <scope>NUCLEOTIDE SEQUENCE [LARGE SCALE GENOMIC DNA]</scope>
    <source>
        <strain evidence="2">CGMCC 4.7152</strain>
    </source>
</reference>
<name>A0ABV9WLE6_9ACTN</name>
<evidence type="ECO:0000313" key="2">
    <source>
        <dbReference type="Proteomes" id="UP001595912"/>
    </source>
</evidence>
<comment type="caution">
    <text evidence="1">The sequence shown here is derived from an EMBL/GenBank/DDBJ whole genome shotgun (WGS) entry which is preliminary data.</text>
</comment>
<sequence>MSKHYMFATRNGTSTEVRVDPANIRRQQRDLEAQGYTVTVLDEDERINMGRIANWLRDRNR</sequence>
<accession>A0ABV9WLE6</accession>
<keyword evidence="2" id="KW-1185">Reference proteome</keyword>
<gene>
    <name evidence="1" type="ORF">ACFPIJ_62690</name>
</gene>